<dbReference type="InterPro" id="IPR011701">
    <property type="entry name" value="MFS"/>
</dbReference>
<evidence type="ECO:0000313" key="2">
    <source>
        <dbReference type="EMBL" id="KAF6028651.1"/>
    </source>
</evidence>
<feature type="transmembrane region" description="Helical" evidence="1">
    <location>
        <begin position="210"/>
        <end position="231"/>
    </location>
</feature>
<dbReference type="Pfam" id="PF07690">
    <property type="entry name" value="MFS_1"/>
    <property type="match status" value="1"/>
</dbReference>
<keyword evidence="1" id="KW-1133">Transmembrane helix</keyword>
<feature type="transmembrane region" description="Helical" evidence="1">
    <location>
        <begin position="302"/>
        <end position="322"/>
    </location>
</feature>
<protein>
    <submittedName>
        <fullName evidence="2">SLC16A5</fullName>
    </submittedName>
</protein>
<dbReference type="InterPro" id="IPR050327">
    <property type="entry name" value="Proton-linked_MCT"/>
</dbReference>
<feature type="transmembrane region" description="Helical" evidence="1">
    <location>
        <begin position="92"/>
        <end position="112"/>
    </location>
</feature>
<dbReference type="OrthoDB" id="6499973at2759"/>
<keyword evidence="1" id="KW-0472">Membrane</keyword>
<accession>A0A7J7JSN0</accession>
<name>A0A7J7JSN0_BUGNE</name>
<gene>
    <name evidence="2" type="ORF">EB796_013021</name>
</gene>
<dbReference type="GO" id="GO:0008028">
    <property type="term" value="F:monocarboxylic acid transmembrane transporter activity"/>
    <property type="evidence" value="ECO:0007669"/>
    <property type="project" value="TreeGrafter"/>
</dbReference>
<dbReference type="SUPFAM" id="SSF103473">
    <property type="entry name" value="MFS general substrate transporter"/>
    <property type="match status" value="1"/>
</dbReference>
<reference evidence="2" key="1">
    <citation type="submission" date="2020-06" db="EMBL/GenBank/DDBJ databases">
        <title>Draft genome of Bugula neritina, a colonial animal packing powerful symbionts and potential medicines.</title>
        <authorList>
            <person name="Rayko M."/>
        </authorList>
    </citation>
    <scope>NUCLEOTIDE SEQUENCE [LARGE SCALE GENOMIC DNA]</scope>
    <source>
        <strain evidence="2">Kwan_BN1</strain>
    </source>
</reference>
<comment type="caution">
    <text evidence="2">The sequence shown here is derived from an EMBL/GenBank/DDBJ whole genome shotgun (WGS) entry which is preliminary data.</text>
</comment>
<organism evidence="2 3">
    <name type="scientific">Bugula neritina</name>
    <name type="common">Brown bryozoan</name>
    <name type="synonym">Sertularia neritina</name>
    <dbReference type="NCBI Taxonomy" id="10212"/>
    <lineage>
        <taxon>Eukaryota</taxon>
        <taxon>Metazoa</taxon>
        <taxon>Spiralia</taxon>
        <taxon>Lophotrochozoa</taxon>
        <taxon>Bryozoa</taxon>
        <taxon>Gymnolaemata</taxon>
        <taxon>Cheilostomatida</taxon>
        <taxon>Flustrina</taxon>
        <taxon>Buguloidea</taxon>
        <taxon>Bugulidae</taxon>
        <taxon>Bugula</taxon>
    </lineage>
</organism>
<dbReference type="Gene3D" id="1.20.1250.20">
    <property type="entry name" value="MFS general substrate transporter like domains"/>
    <property type="match status" value="1"/>
</dbReference>
<dbReference type="PANTHER" id="PTHR11360:SF284">
    <property type="entry name" value="EG:103B4.3 PROTEIN-RELATED"/>
    <property type="match status" value="1"/>
</dbReference>
<feature type="transmembrane region" description="Helical" evidence="1">
    <location>
        <begin position="14"/>
        <end position="36"/>
    </location>
</feature>
<dbReference type="EMBL" id="VXIV02001928">
    <property type="protein sequence ID" value="KAF6028651.1"/>
    <property type="molecule type" value="Genomic_DNA"/>
</dbReference>
<feature type="transmembrane region" description="Helical" evidence="1">
    <location>
        <begin position="417"/>
        <end position="442"/>
    </location>
</feature>
<feature type="transmembrane region" description="Helical" evidence="1">
    <location>
        <begin position="178"/>
        <end position="198"/>
    </location>
</feature>
<dbReference type="Proteomes" id="UP000593567">
    <property type="component" value="Unassembled WGS sequence"/>
</dbReference>
<evidence type="ECO:0000313" key="3">
    <source>
        <dbReference type="Proteomes" id="UP000593567"/>
    </source>
</evidence>
<keyword evidence="1" id="KW-0812">Transmembrane</keyword>
<proteinExistence type="predicted"/>
<feature type="transmembrane region" description="Helical" evidence="1">
    <location>
        <begin position="327"/>
        <end position="346"/>
    </location>
</feature>
<feature type="transmembrane region" description="Helical" evidence="1">
    <location>
        <begin position="48"/>
        <end position="72"/>
    </location>
</feature>
<feature type="transmembrane region" description="Helical" evidence="1">
    <location>
        <begin position="145"/>
        <end position="166"/>
    </location>
</feature>
<dbReference type="AlphaFoldDB" id="A0A7J7JSN0"/>
<feature type="transmembrane region" description="Helical" evidence="1">
    <location>
        <begin position="119"/>
        <end position="139"/>
    </location>
</feature>
<dbReference type="PANTHER" id="PTHR11360">
    <property type="entry name" value="MONOCARBOXYLATE TRANSPORTER"/>
    <property type="match status" value="1"/>
</dbReference>
<dbReference type="InterPro" id="IPR036259">
    <property type="entry name" value="MFS_trans_sf"/>
</dbReference>
<feature type="transmembrane region" description="Helical" evidence="1">
    <location>
        <begin position="352"/>
        <end position="372"/>
    </location>
</feature>
<keyword evidence="3" id="KW-1185">Reference proteome</keyword>
<sequence>MTFQVVHRWQRTDFVYIMLKLITFVFHYLICVSQLTMPLWNTAINSKAWKYVVLVFSLLSLSMSIGFTYGFSGSLTLVASREFNISVTESSVAPSLNVGFFKLAIPIVAILTRFLSLRTLQWIGGGTILCGICLSSFTTNNVELILSYGLLTAVGVSFTRSAASGIVREHFRNDQINFALCAMMSGLYIGVAVVPGISNYLFTHYSYQEAFVLLIPMLTIHLLSGFVFTSFPDENDRLKETVPKKENSVETSVKKVLADVKVWCFAISGALKKFGMSGYYSLVPSYVIVAKGLTLENTSVGGAVYGATGMAGVLSMAAISFVDFNRVLPHSILPVIGGAAIALLTMANEEVIYYLLIGVFGLTNGMATANHMTVANELGGAKNMLFVFAVEQFLQAFASVSGAPITSFIQDFLGLDVGIYITAGAIILSGVVSFLILLFQYYEKGKNEKHLKTPDDLQEKETLLESSESD</sequence>
<evidence type="ECO:0000256" key="1">
    <source>
        <dbReference type="SAM" id="Phobius"/>
    </source>
</evidence>